<comment type="similarity">
    <text evidence="3">Belongs to the peptidase M50B family.</text>
</comment>
<evidence type="ECO:0000256" key="3">
    <source>
        <dbReference type="ARBA" id="ARBA00007931"/>
    </source>
</evidence>
<keyword evidence="10" id="KW-0482">Metalloprotease</keyword>
<dbReference type="PANTHER" id="PTHR39188">
    <property type="entry name" value="MEMBRANE-ASSOCIATED ZINC METALLOPROTEASE M50B"/>
    <property type="match status" value="1"/>
</dbReference>
<dbReference type="RefSeq" id="WP_284329107.1">
    <property type="nucleotide sequence ID" value="NZ_BSUN01000001.1"/>
</dbReference>
<dbReference type="InterPro" id="IPR008915">
    <property type="entry name" value="Peptidase_M50"/>
</dbReference>
<reference evidence="15" key="1">
    <citation type="journal article" date="2019" name="Int. J. Syst. Evol. Microbiol.">
        <title>The Global Catalogue of Microorganisms (GCM) 10K type strain sequencing project: providing services to taxonomists for standard genome sequencing and annotation.</title>
        <authorList>
            <consortium name="The Broad Institute Genomics Platform"/>
            <consortium name="The Broad Institute Genome Sequencing Center for Infectious Disease"/>
            <person name="Wu L."/>
            <person name="Ma J."/>
        </authorList>
    </citation>
    <scope>NUCLEOTIDE SEQUENCE [LARGE SCALE GENOMIC DNA]</scope>
    <source>
        <strain evidence="15">NBRC 112299</strain>
    </source>
</reference>
<keyword evidence="4" id="KW-0645">Protease</keyword>
<organism evidence="14 15">
    <name type="scientific">Demequina litorisediminis</name>
    <dbReference type="NCBI Taxonomy" id="1849022"/>
    <lineage>
        <taxon>Bacteria</taxon>
        <taxon>Bacillati</taxon>
        <taxon>Actinomycetota</taxon>
        <taxon>Actinomycetes</taxon>
        <taxon>Micrococcales</taxon>
        <taxon>Demequinaceae</taxon>
        <taxon>Demequina</taxon>
    </lineage>
</organism>
<feature type="transmembrane region" description="Helical" evidence="12">
    <location>
        <begin position="21"/>
        <end position="39"/>
    </location>
</feature>
<dbReference type="PANTHER" id="PTHR39188:SF3">
    <property type="entry name" value="STAGE IV SPORULATION PROTEIN FB"/>
    <property type="match status" value="1"/>
</dbReference>
<keyword evidence="9 12" id="KW-1133">Transmembrane helix</keyword>
<keyword evidence="6" id="KW-0479">Metal-binding</keyword>
<dbReference type="Pfam" id="PF02163">
    <property type="entry name" value="Peptidase_M50"/>
    <property type="match status" value="1"/>
</dbReference>
<evidence type="ECO:0000256" key="9">
    <source>
        <dbReference type="ARBA" id="ARBA00022989"/>
    </source>
</evidence>
<feature type="transmembrane region" description="Helical" evidence="12">
    <location>
        <begin position="199"/>
        <end position="218"/>
    </location>
</feature>
<dbReference type="Proteomes" id="UP001157125">
    <property type="component" value="Unassembled WGS sequence"/>
</dbReference>
<name>A0ABQ6IJ37_9MICO</name>
<keyword evidence="11 12" id="KW-0472">Membrane</keyword>
<protein>
    <submittedName>
        <fullName evidence="14">Peptidase</fullName>
    </submittedName>
</protein>
<evidence type="ECO:0000259" key="13">
    <source>
        <dbReference type="Pfam" id="PF02163"/>
    </source>
</evidence>
<feature type="domain" description="Peptidase M50" evidence="13">
    <location>
        <begin position="57"/>
        <end position="190"/>
    </location>
</feature>
<evidence type="ECO:0000256" key="12">
    <source>
        <dbReference type="SAM" id="Phobius"/>
    </source>
</evidence>
<evidence type="ECO:0000313" key="14">
    <source>
        <dbReference type="EMBL" id="GMA37416.1"/>
    </source>
</evidence>
<keyword evidence="8" id="KW-0862">Zinc</keyword>
<evidence type="ECO:0000256" key="4">
    <source>
        <dbReference type="ARBA" id="ARBA00022670"/>
    </source>
</evidence>
<keyword evidence="7" id="KW-0378">Hydrolase</keyword>
<feature type="transmembrane region" description="Helical" evidence="12">
    <location>
        <begin position="51"/>
        <end position="71"/>
    </location>
</feature>
<gene>
    <name evidence="14" type="ORF">GCM10025876_36200</name>
</gene>
<evidence type="ECO:0000256" key="8">
    <source>
        <dbReference type="ARBA" id="ARBA00022833"/>
    </source>
</evidence>
<accession>A0ABQ6IJ37</accession>
<dbReference type="EMBL" id="BSUN01000001">
    <property type="protein sequence ID" value="GMA37416.1"/>
    <property type="molecule type" value="Genomic_DNA"/>
</dbReference>
<comment type="cofactor">
    <cofactor evidence="1">
        <name>Zn(2+)</name>
        <dbReference type="ChEBI" id="CHEBI:29105"/>
    </cofactor>
</comment>
<evidence type="ECO:0000256" key="5">
    <source>
        <dbReference type="ARBA" id="ARBA00022692"/>
    </source>
</evidence>
<comment type="subcellular location">
    <subcellularLocation>
        <location evidence="2">Membrane</location>
        <topology evidence="2">Multi-pass membrane protein</topology>
    </subcellularLocation>
</comment>
<evidence type="ECO:0000256" key="2">
    <source>
        <dbReference type="ARBA" id="ARBA00004141"/>
    </source>
</evidence>
<evidence type="ECO:0000256" key="1">
    <source>
        <dbReference type="ARBA" id="ARBA00001947"/>
    </source>
</evidence>
<evidence type="ECO:0000256" key="10">
    <source>
        <dbReference type="ARBA" id="ARBA00023049"/>
    </source>
</evidence>
<feature type="transmembrane region" description="Helical" evidence="12">
    <location>
        <begin position="146"/>
        <end position="168"/>
    </location>
</feature>
<keyword evidence="15" id="KW-1185">Reference proteome</keyword>
<keyword evidence="5 12" id="KW-0812">Transmembrane</keyword>
<comment type="caution">
    <text evidence="14">The sequence shown here is derived from an EMBL/GenBank/DDBJ whole genome shotgun (WGS) entry which is preliminary data.</text>
</comment>
<evidence type="ECO:0000256" key="7">
    <source>
        <dbReference type="ARBA" id="ARBA00022801"/>
    </source>
</evidence>
<feature type="transmembrane region" description="Helical" evidence="12">
    <location>
        <begin position="230"/>
        <end position="249"/>
    </location>
</feature>
<evidence type="ECO:0000256" key="6">
    <source>
        <dbReference type="ARBA" id="ARBA00022723"/>
    </source>
</evidence>
<evidence type="ECO:0000313" key="15">
    <source>
        <dbReference type="Proteomes" id="UP001157125"/>
    </source>
</evidence>
<proteinExistence type="inferred from homology"/>
<sequence length="380" mass="39387">MTPSPRPTRGLTLGRAFGARIVVQPSTLVMLVLLALLFATSGGVELDRRTFTIGLVLALLLFVSVFLHELAHAATARAFKRDVSEIVLTLWGGHTAYDARGLTPLVSGVTSASGPVANLVIAGLAWLPIATGLLEPSLVQWLSGSVTVYGIVAWLAWANLVLAAFNALPGIPMDGGRVLEAIVWAVTGNRFRGMIVAAWGGRVVAVGVLMVGLSVPYLQGRTPDLFDIGWSLLIVAILWPAATQALRVARALDKRSAVTARALAVGAVALPFSVSVADARAAASAAGADEVVVLGADGAAAGHFPVALTEAVEEAARPSTGLQSVTMPLPRGAAVPIDADGDALVDALQEWWGRTDVWIAVDEGAIVGVVRLADAMKALQ</sequence>
<evidence type="ECO:0000256" key="11">
    <source>
        <dbReference type="ARBA" id="ARBA00023136"/>
    </source>
</evidence>